<keyword evidence="8" id="KW-0175">Coiled coil</keyword>
<comment type="caution">
    <text evidence="11">The sequence shown here is derived from an EMBL/GenBank/DDBJ whole genome shotgun (WGS) entry which is preliminary data.</text>
</comment>
<organism evidence="11 12">
    <name type="scientific">Larinioides sclopetarius</name>
    <dbReference type="NCBI Taxonomy" id="280406"/>
    <lineage>
        <taxon>Eukaryota</taxon>
        <taxon>Metazoa</taxon>
        <taxon>Ecdysozoa</taxon>
        <taxon>Arthropoda</taxon>
        <taxon>Chelicerata</taxon>
        <taxon>Arachnida</taxon>
        <taxon>Araneae</taxon>
        <taxon>Araneomorphae</taxon>
        <taxon>Entelegynae</taxon>
        <taxon>Araneoidea</taxon>
        <taxon>Araneidae</taxon>
        <taxon>Larinioides</taxon>
    </lineage>
</organism>
<evidence type="ECO:0000256" key="5">
    <source>
        <dbReference type="ARBA" id="ARBA00022833"/>
    </source>
</evidence>
<dbReference type="GO" id="GO:0008270">
    <property type="term" value="F:zinc ion binding"/>
    <property type="evidence" value="ECO:0007669"/>
    <property type="project" value="UniProtKB-KW"/>
</dbReference>
<feature type="compositionally biased region" description="Polar residues" evidence="9">
    <location>
        <begin position="220"/>
        <end position="234"/>
    </location>
</feature>
<keyword evidence="12" id="KW-1185">Reference proteome</keyword>
<dbReference type="GO" id="GO:0005634">
    <property type="term" value="C:nucleus"/>
    <property type="evidence" value="ECO:0007669"/>
    <property type="project" value="UniProtKB-SubCell"/>
</dbReference>
<dbReference type="InterPro" id="IPR013087">
    <property type="entry name" value="Znf_C2H2_type"/>
</dbReference>
<evidence type="ECO:0000256" key="2">
    <source>
        <dbReference type="ARBA" id="ARBA00022723"/>
    </source>
</evidence>
<keyword evidence="6" id="KW-0539">Nucleus</keyword>
<dbReference type="PANTHER" id="PTHR23226">
    <property type="entry name" value="ZINC FINGER AND SCAN DOMAIN-CONTAINING"/>
    <property type="match status" value="1"/>
</dbReference>
<feature type="region of interest" description="Disordered" evidence="9">
    <location>
        <begin position="1215"/>
        <end position="1236"/>
    </location>
</feature>
<evidence type="ECO:0000259" key="10">
    <source>
        <dbReference type="PROSITE" id="PS50157"/>
    </source>
</evidence>
<feature type="domain" description="C2H2-type" evidence="10">
    <location>
        <begin position="50"/>
        <end position="77"/>
    </location>
</feature>
<evidence type="ECO:0000313" key="11">
    <source>
        <dbReference type="EMBL" id="CAL1298933.1"/>
    </source>
</evidence>
<feature type="compositionally biased region" description="Polar residues" evidence="9">
    <location>
        <begin position="642"/>
        <end position="660"/>
    </location>
</feature>
<evidence type="ECO:0000256" key="4">
    <source>
        <dbReference type="ARBA" id="ARBA00022771"/>
    </source>
</evidence>
<dbReference type="PROSITE" id="PS50157">
    <property type="entry name" value="ZINC_FINGER_C2H2_2"/>
    <property type="match status" value="2"/>
</dbReference>
<evidence type="ECO:0000256" key="3">
    <source>
        <dbReference type="ARBA" id="ARBA00022737"/>
    </source>
</evidence>
<evidence type="ECO:0000256" key="8">
    <source>
        <dbReference type="SAM" id="Coils"/>
    </source>
</evidence>
<feature type="region of interest" description="Disordered" evidence="9">
    <location>
        <begin position="452"/>
        <end position="511"/>
    </location>
</feature>
<feature type="region of interest" description="Disordered" evidence="9">
    <location>
        <begin position="1140"/>
        <end position="1192"/>
    </location>
</feature>
<dbReference type="SMART" id="SM00355">
    <property type="entry name" value="ZnF_C2H2"/>
    <property type="match status" value="3"/>
</dbReference>
<feature type="region of interest" description="Disordered" evidence="9">
    <location>
        <begin position="642"/>
        <end position="684"/>
    </location>
</feature>
<evidence type="ECO:0000256" key="1">
    <source>
        <dbReference type="ARBA" id="ARBA00004123"/>
    </source>
</evidence>
<keyword evidence="5" id="KW-0862">Zinc</keyword>
<gene>
    <name evidence="11" type="ORF">LARSCL_LOCUS21068</name>
</gene>
<sequence length="1281" mass="141245">MDVKMSNRKLRSGTSADIDQPIFSCDTCGEKFWIKSKFDKHILSHAETVFSCNACNESFSSYFDLDTHSRLHKRTDQSIQCLDCKAQFADRSELLYHVHITHPDHSLANKELSKAVPSEKKVVQRNVTSVPINFENKSETTVFPKTVQVGTVLKNTKLQRNPIIFGMVGNHQNSPKSNSNSSRIKPILKTSNAVTIQKVNSPLSFKDPIDVDTKHHKPAESSNSVKRASDFSQKSPRKQQKVNHFKNIKQGTMANMSVIGPVVAKSQPLVLFKNVPVAKDLNVQSADQKCKMPSAATTVIRVGETTLSPIPVQANVITKKQIANLPNQPNLTKGLPVQVQNTSDKKISSTVSQNISNNQVKTSSPKIIINLPPQGGLIQPGQQLISANLFAGKTFIIQKSPNTVPKASGINLGSQPQFVKQRVLVNPVSSPKPPVQLTAVQPIVLASPGKQLLSPQKQQQKNLTISQSTDPQSVAVASSPVKSKPPKEIKSPQAKKLNMQKTEPPCNPPEKVSLSVVTSHLQNTSASLISKATSTTRSGQHGKKYTSKKISVGNIGKNEEDATKLSLAKIKSSKEMNPIDLGNLTSLKVVLPMLSLKKLPDSVYEECIKFGFINMKNLNKKFLAESKKIQKEKVKNATKVNPISTDDQTQNAKASELNTSTKEKVLSPRRTRRPVKEDSNVEVPNVKEGTNIEIHNVNTTVGNVGAQNLKDDQITSSLNVQDYNMEGSKQNLNNSKNEISPTRKTRNIKNTNQGLSNRPSRNIKSGGLNSNNGDNLGSPTLKENKQNANVSPPVLSDLKAKKLISFGGETVVALTKRFSRKGVNAEKVNPIPCKVQNMKTSENVPLQSVISSDTVPVQNVKNTINSTASRIVSSPSLASGISMPIPSSSVAPPTAKIQIVKAGENVKTNELNFVNKVSSSPVRANIHPKSTPSNVKVVPVTADFMKKLKESLLKSSPCADSNNIRLVVPSEVLSKIQAAPTRTVSDASIKTVPESSASSVITRVRVPFRKQSKHVVKSFEHVDEMLEDEKKKREEKEKIRKKEKILKKMLAKYEEKEERKQVKYFQKKLARFIEKNRDQLTGSEERLHEVISNSSRILEELKSLKHADETEIINQLVTNVMLKSLISNDSSEKSVEETVVEKEHQKKSVQGFVKISPSKAQKKSESNSIPTKGKNVTFKQSPIPPNPKSKNIFSSSLSSDSVYVYNETNLEDKADQASYSKSSNNTKKVLRKRSVSRKQAIKPFREDPFTDMSIITGEKFTIECPCQNENCDGLHPEMSFF</sequence>
<evidence type="ECO:0000256" key="7">
    <source>
        <dbReference type="PROSITE-ProRule" id="PRU00042"/>
    </source>
</evidence>
<keyword evidence="4 7" id="KW-0863">Zinc-finger</keyword>
<feature type="compositionally biased region" description="Low complexity" evidence="9">
    <location>
        <begin position="473"/>
        <end position="482"/>
    </location>
</feature>
<reference evidence="11 12" key="1">
    <citation type="submission" date="2024-04" db="EMBL/GenBank/DDBJ databases">
        <authorList>
            <person name="Rising A."/>
            <person name="Reimegard J."/>
            <person name="Sonavane S."/>
            <person name="Akerstrom W."/>
            <person name="Nylinder S."/>
            <person name="Hedman E."/>
            <person name="Kallberg Y."/>
        </authorList>
    </citation>
    <scope>NUCLEOTIDE SEQUENCE [LARGE SCALE GENOMIC DNA]</scope>
</reference>
<name>A0AAV2BSA2_9ARAC</name>
<dbReference type="PANTHER" id="PTHR23226:SF416">
    <property type="entry name" value="FI01424P"/>
    <property type="match status" value="1"/>
</dbReference>
<feature type="compositionally biased region" description="Polar residues" evidence="9">
    <location>
        <begin position="1217"/>
        <end position="1226"/>
    </location>
</feature>
<dbReference type="InterPro" id="IPR036236">
    <property type="entry name" value="Znf_C2H2_sf"/>
</dbReference>
<feature type="domain" description="C2H2-type" evidence="10">
    <location>
        <begin position="23"/>
        <end position="46"/>
    </location>
</feature>
<dbReference type="EMBL" id="CAXIEN010000480">
    <property type="protein sequence ID" value="CAL1298933.1"/>
    <property type="molecule type" value="Genomic_DNA"/>
</dbReference>
<feature type="region of interest" description="Disordered" evidence="9">
    <location>
        <begin position="205"/>
        <end position="242"/>
    </location>
</feature>
<evidence type="ECO:0000256" key="6">
    <source>
        <dbReference type="ARBA" id="ARBA00023242"/>
    </source>
</evidence>
<comment type="subcellular location">
    <subcellularLocation>
        <location evidence="1">Nucleus</location>
    </subcellularLocation>
</comment>
<feature type="compositionally biased region" description="Polar residues" evidence="9">
    <location>
        <begin position="726"/>
        <end position="763"/>
    </location>
</feature>
<accession>A0AAV2BSA2</accession>
<dbReference type="PROSITE" id="PS00028">
    <property type="entry name" value="ZINC_FINGER_C2H2_1"/>
    <property type="match status" value="3"/>
</dbReference>
<dbReference type="Gene3D" id="3.30.160.60">
    <property type="entry name" value="Classic Zinc Finger"/>
    <property type="match status" value="1"/>
</dbReference>
<protein>
    <recommendedName>
        <fullName evidence="10">C2H2-type domain-containing protein</fullName>
    </recommendedName>
</protein>
<dbReference type="SUPFAM" id="SSF57667">
    <property type="entry name" value="beta-beta-alpha zinc fingers"/>
    <property type="match status" value="1"/>
</dbReference>
<keyword evidence="2" id="KW-0479">Metal-binding</keyword>
<feature type="region of interest" description="Disordered" evidence="9">
    <location>
        <begin position="726"/>
        <end position="790"/>
    </location>
</feature>
<feature type="compositionally biased region" description="Low complexity" evidence="9">
    <location>
        <begin position="452"/>
        <end position="463"/>
    </location>
</feature>
<feature type="coiled-coil region" evidence="8">
    <location>
        <begin position="1022"/>
        <end position="1059"/>
    </location>
</feature>
<keyword evidence="3" id="KW-0677">Repeat</keyword>
<dbReference type="Proteomes" id="UP001497382">
    <property type="component" value="Unassembled WGS sequence"/>
</dbReference>
<dbReference type="GO" id="GO:0000981">
    <property type="term" value="F:DNA-binding transcription factor activity, RNA polymerase II-specific"/>
    <property type="evidence" value="ECO:0007669"/>
    <property type="project" value="TreeGrafter"/>
</dbReference>
<dbReference type="GO" id="GO:0000978">
    <property type="term" value="F:RNA polymerase II cis-regulatory region sequence-specific DNA binding"/>
    <property type="evidence" value="ECO:0007669"/>
    <property type="project" value="TreeGrafter"/>
</dbReference>
<proteinExistence type="predicted"/>
<evidence type="ECO:0000313" key="12">
    <source>
        <dbReference type="Proteomes" id="UP001497382"/>
    </source>
</evidence>
<feature type="compositionally biased region" description="Low complexity" evidence="9">
    <location>
        <begin position="765"/>
        <end position="778"/>
    </location>
</feature>
<evidence type="ECO:0000256" key="9">
    <source>
        <dbReference type="SAM" id="MobiDB-lite"/>
    </source>
</evidence>